<dbReference type="AlphaFoldDB" id="A0A9P6IKX2"/>
<feature type="non-terminal residue" evidence="1">
    <location>
        <position position="61"/>
    </location>
</feature>
<feature type="non-terminal residue" evidence="1">
    <location>
        <position position="1"/>
    </location>
</feature>
<organism evidence="1 2">
    <name type="scientific">Modicella reniformis</name>
    <dbReference type="NCBI Taxonomy" id="1440133"/>
    <lineage>
        <taxon>Eukaryota</taxon>
        <taxon>Fungi</taxon>
        <taxon>Fungi incertae sedis</taxon>
        <taxon>Mucoromycota</taxon>
        <taxon>Mortierellomycotina</taxon>
        <taxon>Mortierellomycetes</taxon>
        <taxon>Mortierellales</taxon>
        <taxon>Mortierellaceae</taxon>
        <taxon>Modicella</taxon>
    </lineage>
</organism>
<evidence type="ECO:0000313" key="2">
    <source>
        <dbReference type="Proteomes" id="UP000749646"/>
    </source>
</evidence>
<keyword evidence="2" id="KW-1185">Reference proteome</keyword>
<accession>A0A9P6IKX2</accession>
<name>A0A9P6IKX2_9FUNG</name>
<dbReference type="EMBL" id="JAAAHW010010656">
    <property type="protein sequence ID" value="KAF9923853.1"/>
    <property type="molecule type" value="Genomic_DNA"/>
</dbReference>
<comment type="caution">
    <text evidence="1">The sequence shown here is derived from an EMBL/GenBank/DDBJ whole genome shotgun (WGS) entry which is preliminary data.</text>
</comment>
<protein>
    <submittedName>
        <fullName evidence="1">Uncharacterized protein</fullName>
    </submittedName>
</protein>
<gene>
    <name evidence="1" type="ORF">BGZ65_008635</name>
</gene>
<sequence length="61" mass="7423">PLRHQHHLRYLDGYFSRCRCCCSLPVLQQLAHCPVRLRQTHLDCHHRQDHWQFEGHPSRVL</sequence>
<proteinExistence type="predicted"/>
<reference evidence="1" key="1">
    <citation type="journal article" date="2020" name="Fungal Divers.">
        <title>Resolving the Mortierellaceae phylogeny through synthesis of multi-gene phylogenetics and phylogenomics.</title>
        <authorList>
            <person name="Vandepol N."/>
            <person name="Liber J."/>
            <person name="Desiro A."/>
            <person name="Na H."/>
            <person name="Kennedy M."/>
            <person name="Barry K."/>
            <person name="Grigoriev I.V."/>
            <person name="Miller A.N."/>
            <person name="O'Donnell K."/>
            <person name="Stajich J.E."/>
            <person name="Bonito G."/>
        </authorList>
    </citation>
    <scope>NUCLEOTIDE SEQUENCE</scope>
    <source>
        <strain evidence="1">MES-2147</strain>
    </source>
</reference>
<dbReference type="Proteomes" id="UP000749646">
    <property type="component" value="Unassembled WGS sequence"/>
</dbReference>
<evidence type="ECO:0000313" key="1">
    <source>
        <dbReference type="EMBL" id="KAF9923853.1"/>
    </source>
</evidence>